<name>A0A4C1X485_EUMVA</name>
<comment type="caution">
    <text evidence="1">The sequence shown here is derived from an EMBL/GenBank/DDBJ whole genome shotgun (WGS) entry which is preliminary data.</text>
</comment>
<evidence type="ECO:0000313" key="2">
    <source>
        <dbReference type="Proteomes" id="UP000299102"/>
    </source>
</evidence>
<dbReference type="AlphaFoldDB" id="A0A4C1X485"/>
<reference evidence="1 2" key="1">
    <citation type="journal article" date="2019" name="Commun. Biol.">
        <title>The bagworm genome reveals a unique fibroin gene that provides high tensile strength.</title>
        <authorList>
            <person name="Kono N."/>
            <person name="Nakamura H."/>
            <person name="Ohtoshi R."/>
            <person name="Tomita M."/>
            <person name="Numata K."/>
            <person name="Arakawa K."/>
        </authorList>
    </citation>
    <scope>NUCLEOTIDE SEQUENCE [LARGE SCALE GENOMIC DNA]</scope>
</reference>
<evidence type="ECO:0000313" key="1">
    <source>
        <dbReference type="EMBL" id="GBP58546.1"/>
    </source>
</evidence>
<gene>
    <name evidence="1" type="ORF">EVAR_34548_1</name>
</gene>
<protein>
    <submittedName>
        <fullName evidence="1">Uncharacterized protein</fullName>
    </submittedName>
</protein>
<dbReference type="EMBL" id="BGZK01000738">
    <property type="protein sequence ID" value="GBP58546.1"/>
    <property type="molecule type" value="Genomic_DNA"/>
</dbReference>
<sequence>MDGCAPIVGASPQTPPLSLDYAGRITWAAAPPARALLSSMDDDFWGNRNEPDVQIRIEIIESVMWLGASSTCALSVSGSNHSGDGEPVDCHFGAPVRPLRHLLVANEIKKG</sequence>
<organism evidence="1 2">
    <name type="scientific">Eumeta variegata</name>
    <name type="common">Bagworm moth</name>
    <name type="synonym">Eumeta japonica</name>
    <dbReference type="NCBI Taxonomy" id="151549"/>
    <lineage>
        <taxon>Eukaryota</taxon>
        <taxon>Metazoa</taxon>
        <taxon>Ecdysozoa</taxon>
        <taxon>Arthropoda</taxon>
        <taxon>Hexapoda</taxon>
        <taxon>Insecta</taxon>
        <taxon>Pterygota</taxon>
        <taxon>Neoptera</taxon>
        <taxon>Endopterygota</taxon>
        <taxon>Lepidoptera</taxon>
        <taxon>Glossata</taxon>
        <taxon>Ditrysia</taxon>
        <taxon>Tineoidea</taxon>
        <taxon>Psychidae</taxon>
        <taxon>Oiketicinae</taxon>
        <taxon>Eumeta</taxon>
    </lineage>
</organism>
<proteinExistence type="predicted"/>
<dbReference type="Proteomes" id="UP000299102">
    <property type="component" value="Unassembled WGS sequence"/>
</dbReference>
<keyword evidence="2" id="KW-1185">Reference proteome</keyword>
<accession>A0A4C1X485</accession>